<sequence>MASFSDDSVKAKLSTLNETQDAIVSVAQWLLFHKRHAVRTAELWMAKLNDSSPTRRLSLIYLANEVVQQSKARKKEDFAIAFSPIVAEGTAIAYKNSPLDIQGKIRRVVEVWRQRAIFEEKTQVEVEAKLDELDRIRATTRGGRGGGSIFGSSEPSIPTIFQPILAANNALTKAESKAKTIVATLQSNHDDVRNNTSTVLPIKAAQLGALLQTLSEAESSVAESLHARQNLLASLEKLVSTTKSAITADEEQARNLQVQRKSLEDEKRNVEDRIVRGISNGDESAYEPPRPDAEPLTPPPVESLTPVGSPQPAEDFVPAPADPRLANGAKHGHESNGAEDQPASKKRRVQVSHEFAGFQDDDGGIDPDVAAMLAED</sequence>
<name>A0A6A6UP55_9PEZI</name>
<dbReference type="InterPro" id="IPR047883">
    <property type="entry name" value="Rtt103-like_CID"/>
</dbReference>
<feature type="region of interest" description="Disordered" evidence="1">
    <location>
        <begin position="271"/>
        <end position="367"/>
    </location>
</feature>
<evidence type="ECO:0000313" key="3">
    <source>
        <dbReference type="EMBL" id="KAF2673506.1"/>
    </source>
</evidence>
<dbReference type="InterPro" id="IPR006569">
    <property type="entry name" value="CID_dom"/>
</dbReference>
<dbReference type="PROSITE" id="PS51391">
    <property type="entry name" value="CID"/>
    <property type="match status" value="1"/>
</dbReference>
<evidence type="ECO:0000256" key="1">
    <source>
        <dbReference type="SAM" id="MobiDB-lite"/>
    </source>
</evidence>
<accession>A0A6A6UP55</accession>
<reference evidence="3" key="1">
    <citation type="journal article" date="2020" name="Stud. Mycol.">
        <title>101 Dothideomycetes genomes: a test case for predicting lifestyles and emergence of pathogens.</title>
        <authorList>
            <person name="Haridas S."/>
            <person name="Albert R."/>
            <person name="Binder M."/>
            <person name="Bloem J."/>
            <person name="Labutti K."/>
            <person name="Salamov A."/>
            <person name="Andreopoulos B."/>
            <person name="Baker S."/>
            <person name="Barry K."/>
            <person name="Bills G."/>
            <person name="Bluhm B."/>
            <person name="Cannon C."/>
            <person name="Castanera R."/>
            <person name="Culley D."/>
            <person name="Daum C."/>
            <person name="Ezra D."/>
            <person name="Gonzalez J."/>
            <person name="Henrissat B."/>
            <person name="Kuo A."/>
            <person name="Liang C."/>
            <person name="Lipzen A."/>
            <person name="Lutzoni F."/>
            <person name="Magnuson J."/>
            <person name="Mondo S."/>
            <person name="Nolan M."/>
            <person name="Ohm R."/>
            <person name="Pangilinan J."/>
            <person name="Park H.-J."/>
            <person name="Ramirez L."/>
            <person name="Alfaro M."/>
            <person name="Sun H."/>
            <person name="Tritt A."/>
            <person name="Yoshinaga Y."/>
            <person name="Zwiers L.-H."/>
            <person name="Turgeon B."/>
            <person name="Goodwin S."/>
            <person name="Spatafora J."/>
            <person name="Crous P."/>
            <person name="Grigoriev I."/>
        </authorList>
    </citation>
    <scope>NUCLEOTIDE SEQUENCE</scope>
    <source>
        <strain evidence="3">CBS 115976</strain>
    </source>
</reference>
<feature type="domain" description="CID" evidence="2">
    <location>
        <begin position="1"/>
        <end position="134"/>
    </location>
</feature>
<evidence type="ECO:0000259" key="2">
    <source>
        <dbReference type="PROSITE" id="PS51391"/>
    </source>
</evidence>
<dbReference type="Pfam" id="PF04818">
    <property type="entry name" value="CID"/>
    <property type="match status" value="1"/>
</dbReference>
<dbReference type="PANTHER" id="PTHR12460">
    <property type="entry name" value="CYCLIN-DEPENDENT KINASE INHIBITOR-RELATED PROTEIN"/>
    <property type="match status" value="1"/>
</dbReference>
<dbReference type="PANTHER" id="PTHR12460:SF0">
    <property type="entry name" value="CID DOMAIN-CONTAINING PROTEIN-RELATED"/>
    <property type="match status" value="1"/>
</dbReference>
<proteinExistence type="predicted"/>
<evidence type="ECO:0000313" key="4">
    <source>
        <dbReference type="Proteomes" id="UP000799302"/>
    </source>
</evidence>
<dbReference type="GO" id="GO:0031124">
    <property type="term" value="P:mRNA 3'-end processing"/>
    <property type="evidence" value="ECO:0007669"/>
    <property type="project" value="InterPro"/>
</dbReference>
<dbReference type="SUPFAM" id="SSF48464">
    <property type="entry name" value="ENTH/VHS domain"/>
    <property type="match status" value="1"/>
</dbReference>
<dbReference type="Proteomes" id="UP000799302">
    <property type="component" value="Unassembled WGS sequence"/>
</dbReference>
<dbReference type="EMBL" id="MU004231">
    <property type="protein sequence ID" value="KAF2673506.1"/>
    <property type="molecule type" value="Genomic_DNA"/>
</dbReference>
<dbReference type="GO" id="GO:0099122">
    <property type="term" value="F:RNA polymerase II C-terminal domain binding"/>
    <property type="evidence" value="ECO:0007669"/>
    <property type="project" value="InterPro"/>
</dbReference>
<gene>
    <name evidence="3" type="ORF">BT63DRAFT_476017</name>
</gene>
<dbReference type="Gene3D" id="1.25.40.90">
    <property type="match status" value="1"/>
</dbReference>
<dbReference type="SMART" id="SM00582">
    <property type="entry name" value="RPR"/>
    <property type="match status" value="1"/>
</dbReference>
<dbReference type="InterPro" id="IPR008942">
    <property type="entry name" value="ENTH_VHS"/>
</dbReference>
<keyword evidence="4" id="KW-1185">Reference proteome</keyword>
<dbReference type="CDD" id="cd17003">
    <property type="entry name" value="CID_Rtt103"/>
    <property type="match status" value="1"/>
</dbReference>
<dbReference type="OrthoDB" id="10069473at2759"/>
<organism evidence="3 4">
    <name type="scientific">Microthyrium microscopicum</name>
    <dbReference type="NCBI Taxonomy" id="703497"/>
    <lineage>
        <taxon>Eukaryota</taxon>
        <taxon>Fungi</taxon>
        <taxon>Dikarya</taxon>
        <taxon>Ascomycota</taxon>
        <taxon>Pezizomycotina</taxon>
        <taxon>Dothideomycetes</taxon>
        <taxon>Dothideomycetes incertae sedis</taxon>
        <taxon>Microthyriales</taxon>
        <taxon>Microthyriaceae</taxon>
        <taxon>Microthyrium</taxon>
    </lineage>
</organism>
<dbReference type="AlphaFoldDB" id="A0A6A6UP55"/>
<protein>
    <submittedName>
        <fullName evidence="3">DUF618-domain-containing protein</fullName>
    </submittedName>
</protein>